<evidence type="ECO:0000256" key="6">
    <source>
        <dbReference type="ARBA" id="ARBA00022741"/>
    </source>
</evidence>
<proteinExistence type="predicted"/>
<dbReference type="InterPro" id="IPR008271">
    <property type="entry name" value="Ser/Thr_kinase_AS"/>
</dbReference>
<feature type="domain" description="Protein kinase" evidence="15">
    <location>
        <begin position="4"/>
        <end position="254"/>
    </location>
</feature>
<dbReference type="GO" id="GO:0005524">
    <property type="term" value="F:ATP binding"/>
    <property type="evidence" value="ECO:0007669"/>
    <property type="project" value="UniProtKB-UniRule"/>
</dbReference>
<dbReference type="EMBL" id="KK658102">
    <property type="protein sequence ID" value="KFQ06291.1"/>
    <property type="molecule type" value="Genomic_DNA"/>
</dbReference>
<comment type="catalytic activity">
    <reaction evidence="10">
        <text>L-threonyl-[protein] + ATP = O-phospho-L-threonyl-[protein] + ADP + H(+)</text>
        <dbReference type="Rhea" id="RHEA:46608"/>
        <dbReference type="Rhea" id="RHEA-COMP:11060"/>
        <dbReference type="Rhea" id="RHEA-COMP:11605"/>
        <dbReference type="ChEBI" id="CHEBI:15378"/>
        <dbReference type="ChEBI" id="CHEBI:30013"/>
        <dbReference type="ChEBI" id="CHEBI:30616"/>
        <dbReference type="ChEBI" id="CHEBI:61977"/>
        <dbReference type="ChEBI" id="CHEBI:456216"/>
        <dbReference type="EC" id="2.7.11.1"/>
    </reaction>
</comment>
<comment type="catalytic activity">
    <reaction evidence="11">
        <text>L-seryl-[protein] + ATP = O-phospho-L-seryl-[protein] + ADP + H(+)</text>
        <dbReference type="Rhea" id="RHEA:17989"/>
        <dbReference type="Rhea" id="RHEA-COMP:9863"/>
        <dbReference type="Rhea" id="RHEA-COMP:11604"/>
        <dbReference type="ChEBI" id="CHEBI:15378"/>
        <dbReference type="ChEBI" id="CHEBI:29999"/>
        <dbReference type="ChEBI" id="CHEBI:30616"/>
        <dbReference type="ChEBI" id="CHEBI:83421"/>
        <dbReference type="ChEBI" id="CHEBI:456216"/>
        <dbReference type="EC" id="2.7.11.1"/>
    </reaction>
</comment>
<comment type="subcellular location">
    <subcellularLocation>
        <location evidence="1">Cytoplasm</location>
        <location evidence="1">Cytoskeleton</location>
    </subcellularLocation>
</comment>
<dbReference type="EC" id="2.7.11.1" evidence="2"/>
<keyword evidence="9" id="KW-0206">Cytoskeleton</keyword>
<keyword evidence="4" id="KW-0723">Serine/threonine-protein kinase</keyword>
<evidence type="ECO:0000256" key="2">
    <source>
        <dbReference type="ARBA" id="ARBA00012513"/>
    </source>
</evidence>
<dbReference type="Pfam" id="PF00069">
    <property type="entry name" value="Pkinase"/>
    <property type="match status" value="1"/>
</dbReference>
<evidence type="ECO:0000256" key="11">
    <source>
        <dbReference type="ARBA" id="ARBA00048679"/>
    </source>
</evidence>
<dbReference type="InterPro" id="IPR011009">
    <property type="entry name" value="Kinase-like_dom_sf"/>
</dbReference>
<dbReference type="FunFam" id="1.10.510.10:FF:000292">
    <property type="entry name" value="Serine/threonine-protein kinase 36"/>
    <property type="match status" value="1"/>
</dbReference>
<dbReference type="Proteomes" id="UP000054379">
    <property type="component" value="Unassembled WGS sequence"/>
</dbReference>
<organism evidence="16 17">
    <name type="scientific">Haliaeetus albicilla</name>
    <name type="common">White-tailed sea-eagle</name>
    <name type="synonym">Falco albicilla</name>
    <dbReference type="NCBI Taxonomy" id="8969"/>
    <lineage>
        <taxon>Eukaryota</taxon>
        <taxon>Metazoa</taxon>
        <taxon>Chordata</taxon>
        <taxon>Craniata</taxon>
        <taxon>Vertebrata</taxon>
        <taxon>Euteleostomi</taxon>
        <taxon>Archelosauria</taxon>
        <taxon>Archosauria</taxon>
        <taxon>Dinosauria</taxon>
        <taxon>Saurischia</taxon>
        <taxon>Theropoda</taxon>
        <taxon>Coelurosauria</taxon>
        <taxon>Aves</taxon>
        <taxon>Neognathae</taxon>
        <taxon>Neoaves</taxon>
        <taxon>Telluraves</taxon>
        <taxon>Accipitrimorphae</taxon>
        <taxon>Accipitriformes</taxon>
        <taxon>Accipitridae</taxon>
        <taxon>Accipitrinae</taxon>
        <taxon>Haliaeetus</taxon>
    </lineage>
</organism>
<keyword evidence="5" id="KW-0808">Transferase</keyword>
<dbReference type="FunFam" id="3.30.200.20:FF:000042">
    <property type="entry name" value="Aurora kinase A"/>
    <property type="match status" value="1"/>
</dbReference>
<evidence type="ECO:0000256" key="4">
    <source>
        <dbReference type="ARBA" id="ARBA00022527"/>
    </source>
</evidence>
<feature type="binding site" evidence="13">
    <location>
        <position position="33"/>
    </location>
    <ligand>
        <name>ATP</name>
        <dbReference type="ChEBI" id="CHEBI:30616"/>
    </ligand>
</feature>
<evidence type="ECO:0000256" key="10">
    <source>
        <dbReference type="ARBA" id="ARBA00047899"/>
    </source>
</evidence>
<dbReference type="GO" id="GO:0004674">
    <property type="term" value="F:protein serine/threonine kinase activity"/>
    <property type="evidence" value="ECO:0007669"/>
    <property type="project" value="UniProtKB-KW"/>
</dbReference>
<feature type="region of interest" description="Disordered" evidence="14">
    <location>
        <begin position="324"/>
        <end position="362"/>
    </location>
</feature>
<evidence type="ECO:0000256" key="14">
    <source>
        <dbReference type="SAM" id="MobiDB-lite"/>
    </source>
</evidence>
<dbReference type="InterPro" id="IPR000719">
    <property type="entry name" value="Prot_kinase_dom"/>
</dbReference>
<evidence type="ECO:0000256" key="5">
    <source>
        <dbReference type="ARBA" id="ARBA00022679"/>
    </source>
</evidence>
<evidence type="ECO:0000259" key="15">
    <source>
        <dbReference type="PROSITE" id="PS50011"/>
    </source>
</evidence>
<keyword evidence="6 13" id="KW-0547">Nucleotide-binding</keyword>
<reference evidence="16 17" key="1">
    <citation type="submission" date="2014-04" db="EMBL/GenBank/DDBJ databases">
        <title>Genome evolution of avian class.</title>
        <authorList>
            <person name="Zhang G."/>
            <person name="Li C."/>
        </authorList>
    </citation>
    <scope>NUCLEOTIDE SEQUENCE [LARGE SCALE GENOMIC DNA]</scope>
    <source>
        <strain evidence="16">BGI_N329</strain>
    </source>
</reference>
<keyword evidence="7 16" id="KW-0418">Kinase</keyword>
<keyword evidence="8 13" id="KW-0067">ATP-binding</keyword>
<dbReference type="PROSITE" id="PS50011">
    <property type="entry name" value="PROTEIN_KINASE_DOM"/>
    <property type="match status" value="1"/>
</dbReference>
<dbReference type="AlphaFoldDB" id="A0A091PG02"/>
<dbReference type="SUPFAM" id="SSF56112">
    <property type="entry name" value="Protein kinase-like (PK-like)"/>
    <property type="match status" value="1"/>
</dbReference>
<sequence>MEKYHVLEMIGEGSFGRVYKGRRKHSAQVVALKFIPKVGRSEKELKNLQREIEIMRGLHHPNIIQMLDSFETDKEVVVVTDYAEGELFQILEDDGSLPEDQVQTIAAQLVSAISYLHSHRILHRDMKPQNILLGKDGIVKLCDFGFARAMSIHTMVLTSIKGTPLYMSPELVEERPYDHTADLWSVGCILYELFVGTPPFYTSSIFQLVNLIVKDPVKWPTAISPVFKSFLQGLLMKDPRQRLSWPELLSHPFIAGRVTVIDDTEEHGISNPFTTKLSPELQALKEQQAHSMAPRSGQSRILRKARQKMVEKAQKKVEESVGFPSLCDAPMKDSGKGRPGHRPRVAPGKAALGEGEPLAASNEKNLSVLQGKSSMAEWELEGPPPNPREHSITQDYEREFAGAGAPLQPGAGRAEPWDRRSIETVDLESEELESDEEWQHLIEATEPSAMQLSTPLSLLRDPAFQHRVQARLADSAQQVLEGMLEGASRLSPVLCVVGNLLATRCDSELLDHFCRELNVPLSLLCLAKQILESGSTKQQPWCITVLTDLLKVTTVYFSSECILEESGRKDSLQTFQESASCFLALLMRAEPADSEMRLCQQSLLCFTLLCESLDATYPFVSAPFYTSLREEHQPLLNRLLQGSISEQPALQGAAMEAKSAHDQSPHVADVFTAALAAACSIPLERNSCQEAKQQVAQEVAEKLMEGESQQLGRLLGRLDHPSCSLNVLKILYAGCHASPSLCQHLGRSQRLWGSLMQLLKGEIPMAEVAQGAACEASLYLLALLTLQLQASPPRPEEVVTLAVDFITHSPVVSLVGAAAFLLTQLSQHGVALELGGEEILLVATNALTAPAEVWDGDRSAGSHTEDMAVEQGFAASELWSVVWHCIAVVLRVGSNKAALEGDPQGEGHPTAEPDWNLLSPQGTLLFLSLALFIFTRESHRCLPQLTQSHGVLMVTLKRLLSPGFLTCLAQTQAGEDGDPELVPAVVIQACQLLCFPFALDVDGDTLALVMEAVRDSQIPAQLLQVCSRHLPFSYTELPVSLLCHLVVSDEQVVDQMVREAAASKHVIAFLTSALFSDSLTLTTDLLSLLTHVARACPEHLPFLQRILSGSDVA</sequence>
<evidence type="ECO:0000313" key="16">
    <source>
        <dbReference type="EMBL" id="KFQ06291.1"/>
    </source>
</evidence>
<dbReference type="CDD" id="cd14002">
    <property type="entry name" value="STKc_STK36"/>
    <property type="match status" value="1"/>
</dbReference>
<dbReference type="Gene3D" id="1.10.510.10">
    <property type="entry name" value="Transferase(Phosphotransferase) domain 1"/>
    <property type="match status" value="1"/>
</dbReference>
<evidence type="ECO:0000256" key="8">
    <source>
        <dbReference type="ARBA" id="ARBA00022840"/>
    </source>
</evidence>
<evidence type="ECO:0000256" key="1">
    <source>
        <dbReference type="ARBA" id="ARBA00004245"/>
    </source>
</evidence>
<evidence type="ECO:0000256" key="12">
    <source>
        <dbReference type="ARBA" id="ARBA00075375"/>
    </source>
</evidence>
<evidence type="ECO:0000256" key="9">
    <source>
        <dbReference type="ARBA" id="ARBA00023212"/>
    </source>
</evidence>
<evidence type="ECO:0000256" key="7">
    <source>
        <dbReference type="ARBA" id="ARBA00022777"/>
    </source>
</evidence>
<dbReference type="PROSITE" id="PS00108">
    <property type="entry name" value="PROTEIN_KINASE_ST"/>
    <property type="match status" value="1"/>
</dbReference>
<gene>
    <name evidence="16" type="ORF">N329_02541</name>
</gene>
<dbReference type="PROSITE" id="PS00107">
    <property type="entry name" value="PROTEIN_KINASE_ATP"/>
    <property type="match status" value="1"/>
</dbReference>
<dbReference type="PANTHER" id="PTHR22983">
    <property type="entry name" value="PROTEIN KINASE RELATED"/>
    <property type="match status" value="1"/>
</dbReference>
<evidence type="ECO:0000256" key="13">
    <source>
        <dbReference type="PROSITE-ProRule" id="PRU10141"/>
    </source>
</evidence>
<dbReference type="InterPro" id="IPR017441">
    <property type="entry name" value="Protein_kinase_ATP_BS"/>
</dbReference>
<protein>
    <recommendedName>
        <fullName evidence="2">non-specific serine/threonine protein kinase</fullName>
        <ecNumber evidence="2">2.7.11.1</ecNumber>
    </recommendedName>
    <alternativeName>
        <fullName evidence="12">Fused homolog</fullName>
    </alternativeName>
</protein>
<dbReference type="GO" id="GO:0005737">
    <property type="term" value="C:cytoplasm"/>
    <property type="evidence" value="ECO:0007669"/>
    <property type="project" value="UniProtKB-ARBA"/>
</dbReference>
<accession>A0A091PG02</accession>
<evidence type="ECO:0000313" key="17">
    <source>
        <dbReference type="Proteomes" id="UP000054379"/>
    </source>
</evidence>
<dbReference type="PANTHER" id="PTHR22983:SF6">
    <property type="entry name" value="SERINE_THREONINE-PROTEIN KINASE 36"/>
    <property type="match status" value="1"/>
</dbReference>
<evidence type="ECO:0000256" key="3">
    <source>
        <dbReference type="ARBA" id="ARBA00022490"/>
    </source>
</evidence>
<dbReference type="GO" id="GO:0005856">
    <property type="term" value="C:cytoskeleton"/>
    <property type="evidence" value="ECO:0007669"/>
    <property type="project" value="UniProtKB-SubCell"/>
</dbReference>
<name>A0A091PG02_HALAL</name>
<feature type="non-terminal residue" evidence="16">
    <location>
        <position position="1113"/>
    </location>
</feature>
<keyword evidence="3" id="KW-0963">Cytoplasm</keyword>
<dbReference type="GO" id="GO:0007224">
    <property type="term" value="P:smoothened signaling pathway"/>
    <property type="evidence" value="ECO:0007669"/>
    <property type="project" value="TreeGrafter"/>
</dbReference>
<dbReference type="SMART" id="SM00220">
    <property type="entry name" value="S_TKc"/>
    <property type="match status" value="1"/>
</dbReference>